<sequence length="118" mass="12372">MIRCATVLGSLLLLSPGWAINKCTTPDGRISYQDEACPAGHAQRLDIPTPPARQAAGPASAGREPVGVPGDPARKAEAGNAAPRQRPGSDKVVYTGPRGGRYTIGPSGRKNYLPRDKQ</sequence>
<dbReference type="Proteomes" id="UP000246483">
    <property type="component" value="Unassembled WGS sequence"/>
</dbReference>
<protein>
    <recommendedName>
        <fullName evidence="5">DUF4124 domain-containing protein</fullName>
    </recommendedName>
</protein>
<dbReference type="RefSeq" id="WP_110011966.1">
    <property type="nucleotide sequence ID" value="NZ_QGUB01000001.1"/>
</dbReference>
<gene>
    <name evidence="3" type="ORF">DFR36_101538</name>
</gene>
<keyword evidence="4" id="KW-1185">Reference proteome</keyword>
<evidence type="ECO:0000313" key="3">
    <source>
        <dbReference type="EMBL" id="PWW49018.1"/>
    </source>
</evidence>
<organism evidence="3 4">
    <name type="scientific">Melaminivora alkalimesophila</name>
    <dbReference type="NCBI Taxonomy" id="1165852"/>
    <lineage>
        <taxon>Bacteria</taxon>
        <taxon>Pseudomonadati</taxon>
        <taxon>Pseudomonadota</taxon>
        <taxon>Betaproteobacteria</taxon>
        <taxon>Burkholderiales</taxon>
        <taxon>Comamonadaceae</taxon>
        <taxon>Melaminivora</taxon>
    </lineage>
</organism>
<feature type="signal peptide" evidence="2">
    <location>
        <begin position="1"/>
        <end position="19"/>
    </location>
</feature>
<evidence type="ECO:0000256" key="1">
    <source>
        <dbReference type="SAM" id="MobiDB-lite"/>
    </source>
</evidence>
<dbReference type="OrthoDB" id="8820721at2"/>
<keyword evidence="2" id="KW-0732">Signal</keyword>
<evidence type="ECO:0000256" key="2">
    <source>
        <dbReference type="SAM" id="SignalP"/>
    </source>
</evidence>
<reference evidence="3 4" key="1">
    <citation type="submission" date="2018-05" db="EMBL/GenBank/DDBJ databases">
        <title>Genomic Encyclopedia of Type Strains, Phase IV (KMG-IV): sequencing the most valuable type-strain genomes for metagenomic binning, comparative biology and taxonomic classification.</title>
        <authorList>
            <person name="Goeker M."/>
        </authorList>
    </citation>
    <scope>NUCLEOTIDE SEQUENCE [LARGE SCALE GENOMIC DNA]</scope>
    <source>
        <strain evidence="3 4">DSM 26006</strain>
    </source>
</reference>
<evidence type="ECO:0008006" key="5">
    <source>
        <dbReference type="Google" id="ProtNLM"/>
    </source>
</evidence>
<proteinExistence type="predicted"/>
<dbReference type="AlphaFoldDB" id="A0A317RG22"/>
<dbReference type="EMBL" id="QGUB01000001">
    <property type="protein sequence ID" value="PWW49018.1"/>
    <property type="molecule type" value="Genomic_DNA"/>
</dbReference>
<comment type="caution">
    <text evidence="3">The sequence shown here is derived from an EMBL/GenBank/DDBJ whole genome shotgun (WGS) entry which is preliminary data.</text>
</comment>
<name>A0A317RG22_9BURK</name>
<evidence type="ECO:0000313" key="4">
    <source>
        <dbReference type="Proteomes" id="UP000246483"/>
    </source>
</evidence>
<feature type="region of interest" description="Disordered" evidence="1">
    <location>
        <begin position="41"/>
        <end position="118"/>
    </location>
</feature>
<accession>A0A317RG22</accession>
<feature type="chain" id="PRO_5016340503" description="DUF4124 domain-containing protein" evidence="2">
    <location>
        <begin position="20"/>
        <end position="118"/>
    </location>
</feature>